<evidence type="ECO:0000313" key="6">
    <source>
        <dbReference type="EMBL" id="KAG1803553.1"/>
    </source>
</evidence>
<dbReference type="SUPFAM" id="SSF56112">
    <property type="entry name" value="Protein kinase-like (PK-like)"/>
    <property type="match status" value="1"/>
</dbReference>
<feature type="region of interest" description="Disordered" evidence="4">
    <location>
        <begin position="370"/>
        <end position="468"/>
    </location>
</feature>
<dbReference type="InterPro" id="IPR004166">
    <property type="entry name" value="a-kinase_dom"/>
</dbReference>
<name>A0A9P7DUE3_9AGAM</name>
<dbReference type="OrthoDB" id="301415at2759"/>
<evidence type="ECO:0000259" key="5">
    <source>
        <dbReference type="PROSITE" id="PS51158"/>
    </source>
</evidence>
<dbReference type="GO" id="GO:0004674">
    <property type="term" value="F:protein serine/threonine kinase activity"/>
    <property type="evidence" value="ECO:0007669"/>
    <property type="project" value="UniProtKB-KW"/>
</dbReference>
<evidence type="ECO:0000256" key="2">
    <source>
        <dbReference type="ARBA" id="ARBA00022679"/>
    </source>
</evidence>
<dbReference type="Gene3D" id="3.20.200.10">
    <property type="entry name" value="MHCK/EF2 kinase"/>
    <property type="match status" value="1"/>
</dbReference>
<gene>
    <name evidence="6" type="ORF">HD556DRAFT_1437316</name>
</gene>
<dbReference type="Proteomes" id="UP000719766">
    <property type="component" value="Unassembled WGS sequence"/>
</dbReference>
<protein>
    <recommendedName>
        <fullName evidence="5">Alpha-type protein kinase domain-containing protein</fullName>
    </recommendedName>
</protein>
<accession>A0A9P7DUE3</accession>
<evidence type="ECO:0000256" key="3">
    <source>
        <dbReference type="ARBA" id="ARBA00022777"/>
    </source>
</evidence>
<keyword evidence="1" id="KW-0723">Serine/threonine-protein kinase</keyword>
<feature type="compositionally biased region" description="Polar residues" evidence="4">
    <location>
        <begin position="422"/>
        <end position="438"/>
    </location>
</feature>
<keyword evidence="7" id="KW-1185">Reference proteome</keyword>
<sequence length="809" mass="89732">MIRLAEEFADSQLRCNSVLRDINDPPLTRCNSSERATVPTIFLQFLQLITQAPTSVMELVSQFTEDAIAKEDRVCGRPACCGTILKGAPCYYVATIVPGQPGRFVCEACYLRYSQKLSTSVRPSSVRPSSAQSQLLPDPHIICQTVNAAQRKSTINPPRVVPFLSQPSSSTAHIGRISGPDIAVPLSWQQSPASSNPNMVSGAAGYSVHHAQYGLERERWAKLAYAPPPAETITLEISAVYEGNSRKKSGRGINFGNICEGKKDIDTRLDAPGLIQIALDTILPKILTFGRGFLWRTEEFVVRDATWVDLSGHLPAIPYFLAQCLVQSRRGPKTTTFKTRQFLLMVVVPAAQWCEYEAWLEKTEEENTLREQLQRHRSINTVTEERDPRTSGTDSEDPWAAQQEDEDPFGLDFEGPDALSTVGRNSAVTDSSAHNPTRPSAKRAHVRGESDSTNSTVSPPRKKPVPGVFHLPDRNYLKEALKSGGSVDAVRAPKVYDFRNKDIQFHPIPVRPLADILKTPQYRSFKPNISNSSIGQLTIDVPIRSMIGIGAFKTAHPGWLTLSPLSSSGLGSRAQQDVVVKRPFHRPPPHTTGFSVLKISRYALPDEHEKLLNECNLLYWAKSLLNFTYEYIDHCIDAAPTPPSFSIPRVRFVEAGIALAFSRHSSNTQGTSEQAPMADIKAGMFSAVYLLEERVTSGTPNDQTFTKFIHNKDYGPSLDEDEYGYDVAVFLSFTQHIQYEKTEGLAFISDYQGSTELLTDPQILTHRSVNEGIDLFGDGNIASVVDDFKARHLCNHYCKWPGFGLEVYA</sequence>
<dbReference type="GeneID" id="64599454"/>
<reference evidence="6" key="1">
    <citation type="journal article" date="2020" name="New Phytol.">
        <title>Comparative genomics reveals dynamic genome evolution in host specialist ectomycorrhizal fungi.</title>
        <authorList>
            <person name="Lofgren L.A."/>
            <person name="Nguyen N.H."/>
            <person name="Vilgalys R."/>
            <person name="Ruytinx J."/>
            <person name="Liao H.L."/>
            <person name="Branco S."/>
            <person name="Kuo A."/>
            <person name="LaButti K."/>
            <person name="Lipzen A."/>
            <person name="Andreopoulos W."/>
            <person name="Pangilinan J."/>
            <person name="Riley R."/>
            <person name="Hundley H."/>
            <person name="Na H."/>
            <person name="Barry K."/>
            <person name="Grigoriev I.V."/>
            <person name="Stajich J.E."/>
            <person name="Kennedy P.G."/>
        </authorList>
    </citation>
    <scope>NUCLEOTIDE SEQUENCE</scope>
    <source>
        <strain evidence="6">S12</strain>
    </source>
</reference>
<feature type="domain" description="Alpha-type protein kinase" evidence="5">
    <location>
        <begin position="521"/>
        <end position="808"/>
    </location>
</feature>
<dbReference type="RefSeq" id="XP_041165899.1">
    <property type="nucleotide sequence ID" value="XM_041305690.1"/>
</dbReference>
<keyword evidence="2" id="KW-0808">Transferase</keyword>
<organism evidence="6 7">
    <name type="scientific">Suillus plorans</name>
    <dbReference type="NCBI Taxonomy" id="116603"/>
    <lineage>
        <taxon>Eukaryota</taxon>
        <taxon>Fungi</taxon>
        <taxon>Dikarya</taxon>
        <taxon>Basidiomycota</taxon>
        <taxon>Agaricomycotina</taxon>
        <taxon>Agaricomycetes</taxon>
        <taxon>Agaricomycetidae</taxon>
        <taxon>Boletales</taxon>
        <taxon>Suillineae</taxon>
        <taxon>Suillaceae</taxon>
        <taxon>Suillus</taxon>
    </lineage>
</organism>
<dbReference type="Pfam" id="PF02816">
    <property type="entry name" value="Alpha_kinase"/>
    <property type="match status" value="1"/>
</dbReference>
<dbReference type="InterPro" id="IPR011009">
    <property type="entry name" value="Kinase-like_dom_sf"/>
</dbReference>
<keyword evidence="3" id="KW-0418">Kinase</keyword>
<dbReference type="EMBL" id="JABBWE010000004">
    <property type="protein sequence ID" value="KAG1803553.1"/>
    <property type="molecule type" value="Genomic_DNA"/>
</dbReference>
<evidence type="ECO:0000256" key="1">
    <source>
        <dbReference type="ARBA" id="ARBA00022527"/>
    </source>
</evidence>
<proteinExistence type="predicted"/>
<comment type="caution">
    <text evidence="6">The sequence shown here is derived from an EMBL/GenBank/DDBJ whole genome shotgun (WGS) entry which is preliminary data.</text>
</comment>
<evidence type="ECO:0000313" key="7">
    <source>
        <dbReference type="Proteomes" id="UP000719766"/>
    </source>
</evidence>
<dbReference type="PROSITE" id="PS51158">
    <property type="entry name" value="ALPHA_KINASE"/>
    <property type="match status" value="1"/>
</dbReference>
<dbReference type="GO" id="GO:0005524">
    <property type="term" value="F:ATP binding"/>
    <property type="evidence" value="ECO:0007669"/>
    <property type="project" value="InterPro"/>
</dbReference>
<dbReference type="AlphaFoldDB" id="A0A9P7DUE3"/>
<evidence type="ECO:0000256" key="4">
    <source>
        <dbReference type="SAM" id="MobiDB-lite"/>
    </source>
</evidence>